<reference evidence="2 4" key="1">
    <citation type="submission" date="2018-10" db="EMBL/GenBank/DDBJ databases">
        <title>Genomic Encyclopedia of Archaeal and Bacterial Type Strains, Phase II (KMG-II): from individual species to whole genera.</title>
        <authorList>
            <person name="Goeker M."/>
        </authorList>
    </citation>
    <scope>NUCLEOTIDE SEQUENCE [LARGE SCALE GENOMIC DNA]</scope>
    <source>
        <strain evidence="2 4">DSM 19624</strain>
    </source>
</reference>
<evidence type="ECO:0000313" key="2">
    <source>
        <dbReference type="EMBL" id="RLJ69331.1"/>
    </source>
</evidence>
<reference evidence="3 5" key="2">
    <citation type="submission" date="2019-03" db="EMBL/GenBank/DDBJ databases">
        <authorList>
            <person name="He R.-H."/>
        </authorList>
    </citation>
    <scope>NUCLEOTIDE SEQUENCE [LARGE SCALE GENOMIC DNA]</scope>
    <source>
        <strain evidence="3 5">DSM 19624</strain>
    </source>
</reference>
<name>A0A497XQV7_9SPHI</name>
<dbReference type="Proteomes" id="UP000297429">
    <property type="component" value="Unassembled WGS sequence"/>
</dbReference>
<accession>A0A497XQV7</accession>
<evidence type="ECO:0000313" key="4">
    <source>
        <dbReference type="Proteomes" id="UP000273898"/>
    </source>
</evidence>
<feature type="transmembrane region" description="Helical" evidence="1">
    <location>
        <begin position="169"/>
        <end position="188"/>
    </location>
</feature>
<dbReference type="EMBL" id="RCCK01000017">
    <property type="protein sequence ID" value="RLJ69331.1"/>
    <property type="molecule type" value="Genomic_DNA"/>
</dbReference>
<dbReference type="EMBL" id="SOPX01000003">
    <property type="protein sequence ID" value="TFB30295.1"/>
    <property type="molecule type" value="Genomic_DNA"/>
</dbReference>
<feature type="transmembrane region" description="Helical" evidence="1">
    <location>
        <begin position="46"/>
        <end position="63"/>
    </location>
</feature>
<keyword evidence="1" id="KW-0472">Membrane</keyword>
<organism evidence="2 4">
    <name type="scientific">Pedobacter alluvionis</name>
    <dbReference type="NCBI Taxonomy" id="475253"/>
    <lineage>
        <taxon>Bacteria</taxon>
        <taxon>Pseudomonadati</taxon>
        <taxon>Bacteroidota</taxon>
        <taxon>Sphingobacteriia</taxon>
        <taxon>Sphingobacteriales</taxon>
        <taxon>Sphingobacteriaceae</taxon>
        <taxon>Pedobacter</taxon>
    </lineage>
</organism>
<protein>
    <submittedName>
        <fullName evidence="2">Uncharacterized protein</fullName>
    </submittedName>
</protein>
<gene>
    <name evidence="2" type="ORF">BCL90_5253</name>
    <name evidence="3" type="ORF">E3V97_19200</name>
</gene>
<dbReference type="OrthoDB" id="7172951at2"/>
<dbReference type="Proteomes" id="UP000273898">
    <property type="component" value="Unassembled WGS sequence"/>
</dbReference>
<keyword evidence="1" id="KW-1133">Transmembrane helix</keyword>
<proteinExistence type="predicted"/>
<sequence>MQETVSVDDAIKKGIYIVNLPALLIFMIGLTASFAMAFLFFRPYEMIAGLIVSYVLATAYRAIMAAKWRIWAFDKVRNVHELHERALTEKLIHLTNRPGFGIINYNSQKQKAQWQQLQEKFQQPDIFIDDQSVTAETIIRYSVFRYVIWTLLFLLMTILGIYLCTLGRVISYLTGIPLIITGAVNTYIKIKNMFNRAPQIVMNKDGLRTADTPFYRWNEIANEKTIREGTGKYATYYLYYDHPKGSNKFHLNDLEVNFIRLQRLLRLYRGRNDQRKL</sequence>
<comment type="caution">
    <text evidence="2">The sequence shown here is derived from an EMBL/GenBank/DDBJ whole genome shotgun (WGS) entry which is preliminary data.</text>
</comment>
<keyword evidence="5" id="KW-1185">Reference proteome</keyword>
<evidence type="ECO:0000313" key="5">
    <source>
        <dbReference type="Proteomes" id="UP000297429"/>
    </source>
</evidence>
<evidence type="ECO:0000313" key="3">
    <source>
        <dbReference type="EMBL" id="TFB30295.1"/>
    </source>
</evidence>
<feature type="transmembrane region" description="Helical" evidence="1">
    <location>
        <begin position="20"/>
        <end position="40"/>
    </location>
</feature>
<dbReference type="RefSeq" id="WP_121288048.1">
    <property type="nucleotide sequence ID" value="NZ_RCCK01000017.1"/>
</dbReference>
<feature type="transmembrane region" description="Helical" evidence="1">
    <location>
        <begin position="143"/>
        <end position="163"/>
    </location>
</feature>
<dbReference type="AlphaFoldDB" id="A0A497XQV7"/>
<evidence type="ECO:0000256" key="1">
    <source>
        <dbReference type="SAM" id="Phobius"/>
    </source>
</evidence>
<keyword evidence="1" id="KW-0812">Transmembrane</keyword>